<comment type="caution">
    <text evidence="6">The sequence shown here is derived from an EMBL/GenBank/DDBJ whole genome shotgun (WGS) entry which is preliminary data.</text>
</comment>
<evidence type="ECO:0000313" key="6">
    <source>
        <dbReference type="EMBL" id="RDW75540.1"/>
    </source>
</evidence>
<evidence type="ECO:0000313" key="7">
    <source>
        <dbReference type="Proteomes" id="UP000256645"/>
    </source>
</evidence>
<dbReference type="SMART" id="SM00248">
    <property type="entry name" value="ANK"/>
    <property type="match status" value="18"/>
</dbReference>
<dbReference type="InterPro" id="IPR007111">
    <property type="entry name" value="NACHT_NTPase"/>
</dbReference>
<feature type="repeat" description="ANK" evidence="3">
    <location>
        <begin position="1870"/>
        <end position="1904"/>
    </location>
</feature>
<sequence>MFDESGEALEDDTVLDQQDSTDYNTSIILPQPEGIIASIRSWLNPTEYAHDAGEYSKHLSSHLKGTGQAAMDSPVFQEWHDSQDHGILWIRGIPGAGKSVITASLIEKLSQEGVPVLYFFFRHTVEANYRPEAALRDWLTQALEFSPHLQLELKDKITIPVDKLTLAYFNQLLRLALAQIQRAYCVVDALDEMDQTALKGFLEILDELGHWRPRNIKLIVTSRPVAIVERILRNLRLLDIRLDRQLVQADIEVYLWHRLGQSRVPSQSHSLVVDYILHKADGLFLYAKLAIDAISNLGDDAEVQQALHKLPADLTVMYANLLQEHLQRTGIALELQILVLQMVTHAIRPLRLLEISDCIAVTRPQHGQDPGKLKDLVRSVCGPLLEILHDETVRIVHHSLTEYLLGITRTTDDTTTPLIVLEPASTHYCMALLCLSYLNSGGLDQMQIKRRGFFNQMPEIETEIYTPFTQYAAKNWHVHIRKAAILGHDLHEINEVLHQFLIQGHKENTEKLGLFAMLESRTGPSSGQTPTAQATALRLAIALDLSSFAESLLDRYGNTITNYNADADYSPLIFAVARGNSDLVQSLIRHGADINEYNSYGATPLHTAVGYKNKWQANVELAEVLLKAGADPSRDLGKNRHVDDMSLGGRSPSPASKYAFGNGDQRMAAAFIPYVNGAQEATRALSWAVNGNRNPGVIAEVLRHPEVDINARDGTDRPYFPMTPLYLACAARDSSLIRDLLAVGADPNVPHNERTSRTSQSDGLGYNVLHALANRGGFYYYGVPPPVGEEETRECFRMAIAAGANRQQVDYKKTTPLHEAQDEIAARCLLDAGADINAENWNGETPLHLIHDIAILEALLGVFDVNTKSSNQGQTLLIRALADRANNGTYSNSKQRRLDKALKLCELGADVTLVDSKGKSALHYAAEMEGFELPERQLLWQELIRVGADPNLRDKDGQTPLHGFGFKEFGSEFEFRESDFAGFLETTKPDVEIKDEQGRTILFKIIDTWERFGAEEALKLFRLLAKAGARFDTTDQRGRTLLHAAARHCRSDTAHMQFLVNQGIDPEQQDFEGNTIWHEAIPRFCGWRVSPKVFKGFTALGADLSKVNERGKTLLHVLCEFSQWAMEARYHGKQDDPTLLEYILDQDHGQVKRADKQAVTPLHIASTFSPLLTQRLLAEGAEVEATTTEGLNAFHLAARSRQSNNIGLLISQLQSKGDQQFLSQVIEAKDVRGRTALYYACASGRVETVQLLIDAGASVDTENYIGSAWNGCADFEEEQKNADWSRWLNGNKCPSEESPSGGVLISDKLRPCRQTSLGAPLSLIRFPAERIDEILDLLITYGATSGRRFLDEAIISTAEQQLDYTTVCLVSARKSLRITETPNCKEQVLKCVQRRDAALLTNSRGNWSRFEYLMKMKYFNAAIKSVLENAGADLYQDKQSNLEELVRGGFASILDSVLTPEVMSKLAFVPTAESNPNRYAEDDEKTGKGKKKQENVSSSPMFAKLLLMACQTEMPNMNVLRVLIDRKGISVDSRLHHSYQNNGTALHAIVRGGRPHWWQMHLALPYLLRSGADTEARDGSGMTPLILCLEKIGKPEFSKETAMILLQAGADVNAVDNRSRSCLARATEDRAVYEMLLQNGAVITHSALASAIKTKDLDLLQLMLSRSGVDPNIRKPGKEVSRWTSTDGRSFRPEKHDPDDSDELYPIDYVVCEVGRRDSFDIGLRMFDLLLEHGANLNAKYERTTVVHRMMHNMGVSMTTIHSGTNPFLIRALEHPSLDVEARDVNGLTVLLLACQLGKMQAINTLLDRGADVRARDSKNHSVLNLFLDSRGAFGSTAHRLDASGLILRKELIQRLISLAPELLAEVDDDGRTPLHCALQNNWLVRDDVEALLLAGAEPCATNPKTGDTPLHLFLGGVWQIDVDANGTGVVTGRQKHLLHQFILLGADINARNRSGETPAFQFFSEGSVTVTLPEADDDTALQSLKRSDQIRQRQILHQRRQGTAAVEQEPQLWALLDQVGLDWSVTSMSHKTLLHVVAADVTREQDDYRYCAGRRLARFQFLIKKGLDVLAEDEYHQTALDIAAALGVEDILEMFRSKD</sequence>
<feature type="repeat" description="ANK" evidence="3">
    <location>
        <begin position="600"/>
        <end position="631"/>
    </location>
</feature>
<dbReference type="Gene3D" id="3.40.50.300">
    <property type="entry name" value="P-loop containing nucleotide triphosphate hydrolases"/>
    <property type="match status" value="1"/>
</dbReference>
<protein>
    <submittedName>
        <fullName evidence="6">Ankyrin-2</fullName>
    </submittedName>
</protein>
<dbReference type="Pfam" id="PF00023">
    <property type="entry name" value="Ank"/>
    <property type="match status" value="2"/>
</dbReference>
<feature type="compositionally biased region" description="Basic and acidic residues" evidence="4">
    <location>
        <begin position="1689"/>
        <end position="1698"/>
    </location>
</feature>
<proteinExistence type="predicted"/>
<feature type="region of interest" description="Disordered" evidence="4">
    <location>
        <begin position="1475"/>
        <end position="1496"/>
    </location>
</feature>
<dbReference type="Pfam" id="PF24883">
    <property type="entry name" value="NPHP3_N"/>
    <property type="match status" value="1"/>
</dbReference>
<organism evidence="6 7">
    <name type="scientific">Coleophoma cylindrospora</name>
    <dbReference type="NCBI Taxonomy" id="1849047"/>
    <lineage>
        <taxon>Eukaryota</taxon>
        <taxon>Fungi</taxon>
        <taxon>Dikarya</taxon>
        <taxon>Ascomycota</taxon>
        <taxon>Pezizomycotina</taxon>
        <taxon>Leotiomycetes</taxon>
        <taxon>Helotiales</taxon>
        <taxon>Dermateaceae</taxon>
        <taxon>Coleophoma</taxon>
    </lineage>
</organism>
<dbReference type="InterPro" id="IPR054471">
    <property type="entry name" value="GPIID_WHD"/>
</dbReference>
<dbReference type="SUPFAM" id="SSF48403">
    <property type="entry name" value="Ankyrin repeat"/>
    <property type="match status" value="4"/>
</dbReference>
<evidence type="ECO:0000256" key="2">
    <source>
        <dbReference type="ARBA" id="ARBA00023043"/>
    </source>
</evidence>
<evidence type="ECO:0000256" key="1">
    <source>
        <dbReference type="ARBA" id="ARBA00022737"/>
    </source>
</evidence>
<dbReference type="EMBL" id="PDLM01000006">
    <property type="protein sequence ID" value="RDW75540.1"/>
    <property type="molecule type" value="Genomic_DNA"/>
</dbReference>
<dbReference type="OrthoDB" id="21416at2759"/>
<keyword evidence="1" id="KW-0677">Repeat</keyword>
<evidence type="ECO:0000256" key="4">
    <source>
        <dbReference type="SAM" id="MobiDB-lite"/>
    </source>
</evidence>
<feature type="repeat" description="ANK" evidence="3">
    <location>
        <begin position="720"/>
        <end position="752"/>
    </location>
</feature>
<dbReference type="InterPro" id="IPR056884">
    <property type="entry name" value="NPHP3-like_N"/>
</dbReference>
<keyword evidence="7" id="KW-1185">Reference proteome</keyword>
<dbReference type="InterPro" id="IPR002110">
    <property type="entry name" value="Ankyrin_rpt"/>
</dbReference>
<feature type="repeat" description="ANK" evidence="3">
    <location>
        <begin position="1541"/>
        <end position="1579"/>
    </location>
</feature>
<feature type="repeat" description="ANK" evidence="3">
    <location>
        <begin position="917"/>
        <end position="955"/>
    </location>
</feature>
<dbReference type="PROSITE" id="PS50088">
    <property type="entry name" value="ANK_REPEAT"/>
    <property type="match status" value="9"/>
</dbReference>
<feature type="repeat" description="ANK" evidence="3">
    <location>
        <begin position="1786"/>
        <end position="1818"/>
    </location>
</feature>
<evidence type="ECO:0000256" key="3">
    <source>
        <dbReference type="PROSITE-ProRule" id="PRU00023"/>
    </source>
</evidence>
<dbReference type="Pfam" id="PF12796">
    <property type="entry name" value="Ank_2"/>
    <property type="match status" value="2"/>
</dbReference>
<dbReference type="Pfam" id="PF22939">
    <property type="entry name" value="WHD_GPIID"/>
    <property type="match status" value="1"/>
</dbReference>
<feature type="region of interest" description="Disordered" evidence="4">
    <location>
        <begin position="1674"/>
        <end position="1700"/>
    </location>
</feature>
<keyword evidence="2 3" id="KW-0040">ANK repeat</keyword>
<feature type="repeat" description="ANK" evidence="3">
    <location>
        <begin position="1232"/>
        <end position="1264"/>
    </location>
</feature>
<name>A0A3D8RNK8_9HELO</name>
<dbReference type="PRINTS" id="PR01415">
    <property type="entry name" value="ANKYRIN"/>
</dbReference>
<dbReference type="Proteomes" id="UP000256645">
    <property type="component" value="Unassembled WGS sequence"/>
</dbReference>
<accession>A0A3D8RNK8</accession>
<dbReference type="Gene3D" id="1.25.40.20">
    <property type="entry name" value="Ankyrin repeat-containing domain"/>
    <property type="match status" value="9"/>
</dbReference>
<dbReference type="PROSITE" id="PS50297">
    <property type="entry name" value="ANK_REP_REGION"/>
    <property type="match status" value="4"/>
</dbReference>
<evidence type="ECO:0000259" key="5">
    <source>
        <dbReference type="PROSITE" id="PS50837"/>
    </source>
</evidence>
<dbReference type="PANTHER" id="PTHR24123">
    <property type="entry name" value="ANKYRIN REPEAT-CONTAINING"/>
    <property type="match status" value="1"/>
</dbReference>
<dbReference type="PANTHER" id="PTHR24123:SF33">
    <property type="entry name" value="PROTEIN HOS4"/>
    <property type="match status" value="1"/>
</dbReference>
<dbReference type="SUPFAM" id="SSF52540">
    <property type="entry name" value="P-loop containing nucleoside triphosphate hydrolases"/>
    <property type="match status" value="1"/>
</dbReference>
<dbReference type="PROSITE" id="PS50837">
    <property type="entry name" value="NACHT"/>
    <property type="match status" value="1"/>
</dbReference>
<dbReference type="STRING" id="1849047.A0A3D8RNK8"/>
<feature type="repeat" description="ANK" evidence="3">
    <location>
        <begin position="1037"/>
        <end position="1071"/>
    </location>
</feature>
<dbReference type="InterPro" id="IPR027417">
    <property type="entry name" value="P-loop_NTPase"/>
</dbReference>
<dbReference type="InterPro" id="IPR051165">
    <property type="entry name" value="Multifunctional_ANK_Repeat"/>
</dbReference>
<feature type="repeat" description="ANK" evidence="3">
    <location>
        <begin position="567"/>
        <end position="599"/>
    </location>
</feature>
<feature type="domain" description="NACHT" evidence="5">
    <location>
        <begin position="86"/>
        <end position="224"/>
    </location>
</feature>
<dbReference type="InterPro" id="IPR036770">
    <property type="entry name" value="Ankyrin_rpt-contain_sf"/>
</dbReference>
<gene>
    <name evidence="6" type="ORF">BP6252_06682</name>
</gene>
<reference evidence="6 7" key="1">
    <citation type="journal article" date="2018" name="IMA Fungus">
        <title>IMA Genome-F 9: Draft genome sequence of Annulohypoxylon stygium, Aspergillus mulundensis, Berkeleyomyces basicola (syn. Thielaviopsis basicola), Ceratocystis smalleyi, two Cercospora beticola strains, Coleophoma cylindrospora, Fusarium fracticaudum, Phialophora cf. hyalina, and Morchella septimelata.</title>
        <authorList>
            <person name="Wingfield B.D."/>
            <person name="Bills G.F."/>
            <person name="Dong Y."/>
            <person name="Huang W."/>
            <person name="Nel W.J."/>
            <person name="Swalarsk-Parry B.S."/>
            <person name="Vaghefi N."/>
            <person name="Wilken P.M."/>
            <person name="An Z."/>
            <person name="de Beer Z.W."/>
            <person name="De Vos L."/>
            <person name="Chen L."/>
            <person name="Duong T.A."/>
            <person name="Gao Y."/>
            <person name="Hammerbacher A."/>
            <person name="Kikkert J.R."/>
            <person name="Li Y."/>
            <person name="Li H."/>
            <person name="Li K."/>
            <person name="Li Q."/>
            <person name="Liu X."/>
            <person name="Ma X."/>
            <person name="Naidoo K."/>
            <person name="Pethybridge S.J."/>
            <person name="Sun J."/>
            <person name="Steenkamp E.T."/>
            <person name="van der Nest M.A."/>
            <person name="van Wyk S."/>
            <person name="Wingfield M.J."/>
            <person name="Xiong C."/>
            <person name="Yue Q."/>
            <person name="Zhang X."/>
        </authorList>
    </citation>
    <scope>NUCLEOTIDE SEQUENCE [LARGE SCALE GENOMIC DNA]</scope>
    <source>
        <strain evidence="6 7">BP6252</strain>
    </source>
</reference>